<dbReference type="Pfam" id="PF12895">
    <property type="entry name" value="ANAPC3"/>
    <property type="match status" value="1"/>
</dbReference>
<evidence type="ECO:0000313" key="6">
    <source>
        <dbReference type="Proteomes" id="UP001153678"/>
    </source>
</evidence>
<keyword evidence="4" id="KW-1133">Transmembrane helix</keyword>
<keyword evidence="4" id="KW-0472">Membrane</keyword>
<evidence type="ECO:0000256" key="3">
    <source>
        <dbReference type="PROSITE-ProRule" id="PRU00339"/>
    </source>
</evidence>
<dbReference type="Gene3D" id="1.25.40.10">
    <property type="entry name" value="Tetratricopeptide repeat domain"/>
    <property type="match status" value="2"/>
</dbReference>
<gene>
    <name evidence="5" type="ORF">FWILDA_LOCUS5111</name>
</gene>
<sequence>CESSKNTNTTSGNLKTSLYDHIYNNHILLKLEKQGFITPDEQAHKLIKNLSKPKHLYALKLLFENPLNEFSSQVLRDSLVRLADPTPFDHYSRESMAILELHLRTWSIVLERICFLPMRLSRELRENVYDSLAEFVEIHRKTTRVVQDGIDNNYRYEFNQFNPQRENDENMIKKRNYNIDFLLIHLRDTLHSLRDDETWFQEIIRRTKDLLNAVLNIAPGIFSVLVPAAAVPKNNCSIISMFMQLHQGLSFKYPVSSYYVDWRIMLIIKHNIVRWSEGPEKIISKKFGEMILMEYLWGLLEREWNKVADKTILDSQMKFDDLSNKVFKALKNVGSILHDITGSEPIALPHTLWFGILDLAHDIVKNSTRTATHGLCYYLAIESLNKAPSSFIQFKSIEILLQLRYNELFSIIELDFDQYARKLNETTLTDPSENFQNLLNFVKEKCHEDTNILCDNIGKEKGKGNGSKSLEQNSYLKKEQIYCNILNIIADDMTCPISHEPEDRLCILRCQHVISLDNLKRIKQKKCPKCRKNIGDNDIIFLLQSTIYKNLFKNDRILSSFELDDSDRKYNKLAEHRFEEAEYLCKEFLKTFPKSNSMRCILAYTYRCLDNHKQAHLVLNEAIHLKPKNPISWYIRGEIFFREKKYEDAVSALTLSSHHSYKMNNLYFMLGNSYFHLKNDINALANYNLELQNDPNNHLCLKNCAYIYENQEKYSNTLEMLDRLLNISEHDSLILCYYGEILMQIGKYEDAELYFTKANIIDPENIHNLIKRSITFIVLHKYDKALLDLRKVLQLNPSNNLAYFYKGIAYSSLGDINGAEIAFKKYAELDPDDDFVKVQLYHLEYLQNKISSKDILTKINQIANLSYNRSLLPIRCKIYIELKKYEMALIDLNILFWLDDKEISFLYLIKEYSDFWSYLCNYHEINDNDELKNLGIVDKFNILSGKVLRISSDEEMTESLNFQKIPKFFFHFAYNFVVWKICINKVSSKDCTLIFTVDTGKMNYSQSQQEKHILNYDKISELVGLGWIEYTPPIRICVQGYEWVQPLIKVKNGYIDMKIDYIRITCENRPIYFPQTGHLLPTYKQYPNVPEVFEDRYFSKKEKENLLELNDILNYL</sequence>
<dbReference type="SUPFAM" id="SSF48452">
    <property type="entry name" value="TPR-like"/>
    <property type="match status" value="1"/>
</dbReference>
<organism evidence="5 6">
    <name type="scientific">Funneliformis geosporum</name>
    <dbReference type="NCBI Taxonomy" id="1117311"/>
    <lineage>
        <taxon>Eukaryota</taxon>
        <taxon>Fungi</taxon>
        <taxon>Fungi incertae sedis</taxon>
        <taxon>Mucoromycota</taxon>
        <taxon>Glomeromycotina</taxon>
        <taxon>Glomeromycetes</taxon>
        <taxon>Glomerales</taxon>
        <taxon>Glomeraceae</taxon>
        <taxon>Funneliformis</taxon>
    </lineage>
</organism>
<evidence type="ECO:0000313" key="5">
    <source>
        <dbReference type="EMBL" id="CAI2171499.1"/>
    </source>
</evidence>
<keyword evidence="6" id="KW-1185">Reference proteome</keyword>
<dbReference type="PANTHER" id="PTHR44858:SF1">
    <property type="entry name" value="UDP-N-ACETYLGLUCOSAMINE--PEPTIDE N-ACETYLGLUCOSAMINYLTRANSFERASE SPINDLY-RELATED"/>
    <property type="match status" value="1"/>
</dbReference>
<evidence type="ECO:0000256" key="2">
    <source>
        <dbReference type="ARBA" id="ARBA00022803"/>
    </source>
</evidence>
<feature type="repeat" description="TPR" evidence="3">
    <location>
        <begin position="766"/>
        <end position="799"/>
    </location>
</feature>
<dbReference type="Gene3D" id="3.30.40.10">
    <property type="entry name" value="Zinc/RING finger domain, C3HC4 (zinc finger)"/>
    <property type="match status" value="1"/>
</dbReference>
<name>A0A9W4SK98_9GLOM</name>
<dbReference type="AlphaFoldDB" id="A0A9W4SK98"/>
<protein>
    <submittedName>
        <fullName evidence="5">18640_t:CDS:1</fullName>
    </submittedName>
</protein>
<dbReference type="OrthoDB" id="2423701at2759"/>
<dbReference type="Pfam" id="PF13432">
    <property type="entry name" value="TPR_16"/>
    <property type="match status" value="1"/>
</dbReference>
<dbReference type="Proteomes" id="UP001153678">
    <property type="component" value="Unassembled WGS sequence"/>
</dbReference>
<comment type="caution">
    <text evidence="5">The sequence shown here is derived from an EMBL/GenBank/DDBJ whole genome shotgun (WGS) entry which is preliminary data.</text>
</comment>
<dbReference type="InterPro" id="IPR050498">
    <property type="entry name" value="Ycf3"/>
</dbReference>
<reference evidence="5" key="1">
    <citation type="submission" date="2022-08" db="EMBL/GenBank/DDBJ databases">
        <authorList>
            <person name="Kallberg Y."/>
            <person name="Tangrot J."/>
            <person name="Rosling A."/>
        </authorList>
    </citation>
    <scope>NUCLEOTIDE SEQUENCE</scope>
    <source>
        <strain evidence="5">Wild A</strain>
    </source>
</reference>
<accession>A0A9W4SK98</accession>
<keyword evidence="1" id="KW-0677">Repeat</keyword>
<dbReference type="InterPro" id="IPR011990">
    <property type="entry name" value="TPR-like_helical_dom_sf"/>
</dbReference>
<feature type="repeat" description="TPR" evidence="3">
    <location>
        <begin position="664"/>
        <end position="697"/>
    </location>
</feature>
<keyword evidence="2 3" id="KW-0802">TPR repeat</keyword>
<dbReference type="InterPro" id="IPR013083">
    <property type="entry name" value="Znf_RING/FYVE/PHD"/>
</dbReference>
<feature type="repeat" description="TPR" evidence="3">
    <location>
        <begin position="732"/>
        <end position="765"/>
    </location>
</feature>
<evidence type="ECO:0000256" key="1">
    <source>
        <dbReference type="ARBA" id="ARBA00022737"/>
    </source>
</evidence>
<proteinExistence type="predicted"/>
<dbReference type="EMBL" id="CAMKVN010000826">
    <property type="protein sequence ID" value="CAI2171499.1"/>
    <property type="molecule type" value="Genomic_DNA"/>
</dbReference>
<evidence type="ECO:0000256" key="4">
    <source>
        <dbReference type="SAM" id="Phobius"/>
    </source>
</evidence>
<dbReference type="PANTHER" id="PTHR44858">
    <property type="entry name" value="TETRATRICOPEPTIDE REPEAT PROTEIN 6"/>
    <property type="match status" value="1"/>
</dbReference>
<dbReference type="PROSITE" id="PS50005">
    <property type="entry name" value="TPR"/>
    <property type="match status" value="4"/>
</dbReference>
<feature type="non-terminal residue" evidence="5">
    <location>
        <position position="1116"/>
    </location>
</feature>
<dbReference type="InterPro" id="IPR019734">
    <property type="entry name" value="TPR_rpt"/>
</dbReference>
<dbReference type="SMART" id="SM00028">
    <property type="entry name" value="TPR"/>
    <property type="match status" value="7"/>
</dbReference>
<feature type="repeat" description="TPR" evidence="3">
    <location>
        <begin position="800"/>
        <end position="833"/>
    </location>
</feature>
<feature type="transmembrane region" description="Helical" evidence="4">
    <location>
        <begin position="210"/>
        <end position="231"/>
    </location>
</feature>
<keyword evidence="4" id="KW-0812">Transmembrane</keyword>
<dbReference type="SUPFAM" id="SSF57850">
    <property type="entry name" value="RING/U-box"/>
    <property type="match status" value="1"/>
</dbReference>